<name>A0AAV5VW74_9BILA</name>
<dbReference type="InterPro" id="IPR036291">
    <property type="entry name" value="NAD(P)-bd_dom_sf"/>
</dbReference>
<sequence>LQFDLINIPSDSRLPPKMEVENEQESGRQGEEQPVQPQNANLPTPPRAHPPIVPQGQQVQPVVQPVEPRPTALITCATGKIGMEIAKLMAVRYDLTITGNDEDKLTRTIRCLQDIEAVGIFHSICVDLRNLSDVSDKMYEIRERKFNVVVLCASGVHSDNNRNQRMHDGFRMNVLGHYLITRYINFYNNSTNKLRFILIAPNAEGYKDVSTKKFMESDFESNFDREKSHMQDNGWNNYTRLAFIAMAKILYDYKNACGMMIYPHDYIPTQWEKLRVNIGCSPQFKTPIGNDLEEWAVKIYDEIITPDSPELNKYTWMH</sequence>
<evidence type="ECO:0000313" key="3">
    <source>
        <dbReference type="Proteomes" id="UP001432322"/>
    </source>
</evidence>
<organism evidence="2 3">
    <name type="scientific">Pristionchus fissidentatus</name>
    <dbReference type="NCBI Taxonomy" id="1538716"/>
    <lineage>
        <taxon>Eukaryota</taxon>
        <taxon>Metazoa</taxon>
        <taxon>Ecdysozoa</taxon>
        <taxon>Nematoda</taxon>
        <taxon>Chromadorea</taxon>
        <taxon>Rhabditida</taxon>
        <taxon>Rhabditina</taxon>
        <taxon>Diplogasteromorpha</taxon>
        <taxon>Diplogasteroidea</taxon>
        <taxon>Neodiplogasteridae</taxon>
        <taxon>Pristionchus</taxon>
    </lineage>
</organism>
<proteinExistence type="predicted"/>
<dbReference type="EMBL" id="BTSY01000004">
    <property type="protein sequence ID" value="GMT23780.1"/>
    <property type="molecule type" value="Genomic_DNA"/>
</dbReference>
<dbReference type="Gene3D" id="3.40.50.720">
    <property type="entry name" value="NAD(P)-binding Rossmann-like Domain"/>
    <property type="match status" value="1"/>
</dbReference>
<gene>
    <name evidence="2" type="ORF">PFISCL1PPCAC_15077</name>
</gene>
<reference evidence="2" key="1">
    <citation type="submission" date="2023-10" db="EMBL/GenBank/DDBJ databases">
        <title>Genome assembly of Pristionchus species.</title>
        <authorList>
            <person name="Yoshida K."/>
            <person name="Sommer R.J."/>
        </authorList>
    </citation>
    <scope>NUCLEOTIDE SEQUENCE</scope>
    <source>
        <strain evidence="2">RS5133</strain>
    </source>
</reference>
<dbReference type="Proteomes" id="UP001432322">
    <property type="component" value="Unassembled WGS sequence"/>
</dbReference>
<feature type="compositionally biased region" description="Basic and acidic residues" evidence="1">
    <location>
        <begin position="14"/>
        <end position="31"/>
    </location>
</feature>
<dbReference type="SUPFAM" id="SSF51735">
    <property type="entry name" value="NAD(P)-binding Rossmann-fold domains"/>
    <property type="match status" value="1"/>
</dbReference>
<comment type="caution">
    <text evidence="2">The sequence shown here is derived from an EMBL/GenBank/DDBJ whole genome shotgun (WGS) entry which is preliminary data.</text>
</comment>
<keyword evidence="3" id="KW-1185">Reference proteome</keyword>
<protein>
    <recommendedName>
        <fullName evidence="4">Dehydrogenase</fullName>
    </recommendedName>
</protein>
<evidence type="ECO:0000313" key="2">
    <source>
        <dbReference type="EMBL" id="GMT23780.1"/>
    </source>
</evidence>
<feature type="compositionally biased region" description="Pro residues" evidence="1">
    <location>
        <begin position="43"/>
        <end position="53"/>
    </location>
</feature>
<accession>A0AAV5VW74</accession>
<dbReference type="AlphaFoldDB" id="A0AAV5VW74"/>
<evidence type="ECO:0008006" key="4">
    <source>
        <dbReference type="Google" id="ProtNLM"/>
    </source>
</evidence>
<feature type="non-terminal residue" evidence="2">
    <location>
        <position position="1"/>
    </location>
</feature>
<feature type="region of interest" description="Disordered" evidence="1">
    <location>
        <begin position="1"/>
        <end position="62"/>
    </location>
</feature>
<evidence type="ECO:0000256" key="1">
    <source>
        <dbReference type="SAM" id="MobiDB-lite"/>
    </source>
</evidence>